<dbReference type="Pfam" id="PF02660">
    <property type="entry name" value="G3P_acyltransf"/>
    <property type="match status" value="1"/>
</dbReference>
<feature type="transmembrane region" description="Helical" evidence="10">
    <location>
        <begin position="147"/>
        <end position="167"/>
    </location>
</feature>
<feature type="transmembrane region" description="Helical" evidence="10">
    <location>
        <begin position="55"/>
        <end position="77"/>
    </location>
</feature>
<organism evidence="11 12">
    <name type="scientific">Entomoplasma freundtii</name>
    <dbReference type="NCBI Taxonomy" id="74700"/>
    <lineage>
        <taxon>Bacteria</taxon>
        <taxon>Bacillati</taxon>
        <taxon>Mycoplasmatota</taxon>
        <taxon>Mollicutes</taxon>
        <taxon>Entomoplasmatales</taxon>
        <taxon>Entomoplasmataceae</taxon>
        <taxon>Entomoplasma</taxon>
    </lineage>
</organism>
<keyword evidence="4 10" id="KW-0812">Transmembrane</keyword>
<evidence type="ECO:0000256" key="5">
    <source>
        <dbReference type="ARBA" id="ARBA00022989"/>
    </source>
</evidence>
<accession>A0A2K8NRA2</accession>
<comment type="similarity">
    <text evidence="10">Belongs to the PlsY family.</text>
</comment>
<protein>
    <recommendedName>
        <fullName evidence="10">Glycerol-3-phosphate acyltransferase</fullName>
    </recommendedName>
    <alternativeName>
        <fullName evidence="10">Acyl-PO4 G3P acyltransferase</fullName>
    </alternativeName>
    <alternativeName>
        <fullName evidence="10">Acyl-phosphate--glycerol-3-phosphate acyltransferase</fullName>
    </alternativeName>
    <alternativeName>
        <fullName evidence="10">G3P acyltransferase</fullName>
        <shortName evidence="10">GPAT</shortName>
        <ecNumber evidence="10">2.3.1.275</ecNumber>
    </alternativeName>
    <alternativeName>
        <fullName evidence="10">Lysophosphatidic acid synthase</fullName>
        <shortName evidence="10">LPA synthase</shortName>
    </alternativeName>
</protein>
<comment type="pathway">
    <text evidence="10">Lipid metabolism; phospholipid metabolism.</text>
</comment>
<dbReference type="OrthoDB" id="9777124at2"/>
<evidence type="ECO:0000256" key="3">
    <source>
        <dbReference type="ARBA" id="ARBA00022679"/>
    </source>
</evidence>
<dbReference type="Proteomes" id="UP000232222">
    <property type="component" value="Chromosome"/>
</dbReference>
<evidence type="ECO:0000313" key="11">
    <source>
        <dbReference type="EMBL" id="ATZ16349.1"/>
    </source>
</evidence>
<sequence>MHYLGIILGSLIGYFIGSISWSIIIVRQVKGIDVRTVGSKNAGATNTMRELGKRWGLVVVFLDGLKSVTTALICFLLSMIPSTLFSETSYFIPVLFVMIGHCYPIYYRFKGGKAVACFLGLLCIANIFYLLFFLAVWFIMVAISKRVSVASVVAALLTGLLFIWLPWVSGLNNFPVAWNSYEQWSEVWSNGWLRFSWMNYLHEPAGKISGYWFADSLLEINIVILVGMATLAYRHFPNIKRLKKHQEPETFPHLSSEEKVRLISYQKDRSLKGTKMSSKKRCHSAKGCCQRFNKMSIKSK</sequence>
<keyword evidence="6 10" id="KW-0443">Lipid metabolism</keyword>
<evidence type="ECO:0000256" key="1">
    <source>
        <dbReference type="ARBA" id="ARBA00022475"/>
    </source>
</evidence>
<evidence type="ECO:0000313" key="12">
    <source>
        <dbReference type="Proteomes" id="UP000232222"/>
    </source>
</evidence>
<dbReference type="PANTHER" id="PTHR30309:SF0">
    <property type="entry name" value="GLYCEROL-3-PHOSPHATE ACYLTRANSFERASE-RELATED"/>
    <property type="match status" value="1"/>
</dbReference>
<dbReference type="InterPro" id="IPR003811">
    <property type="entry name" value="G3P_acylTferase_PlsY"/>
</dbReference>
<dbReference type="NCBIfam" id="TIGR00023">
    <property type="entry name" value="glycerol-3-phosphate 1-O-acyltransferase PlsY"/>
    <property type="match status" value="1"/>
</dbReference>
<keyword evidence="3 10" id="KW-0808">Transferase</keyword>
<comment type="subcellular location">
    <subcellularLocation>
        <location evidence="10">Cell membrane</location>
        <topology evidence="10">Multi-pass membrane protein</topology>
    </subcellularLocation>
</comment>
<evidence type="ECO:0000256" key="7">
    <source>
        <dbReference type="ARBA" id="ARBA00023136"/>
    </source>
</evidence>
<keyword evidence="2 10" id="KW-0444">Lipid biosynthesis</keyword>
<dbReference type="SMART" id="SM01207">
    <property type="entry name" value="G3P_acyltransf"/>
    <property type="match status" value="1"/>
</dbReference>
<evidence type="ECO:0000256" key="9">
    <source>
        <dbReference type="ARBA" id="ARBA00023264"/>
    </source>
</evidence>
<name>A0A2K8NRA2_9MOLU</name>
<keyword evidence="9 10" id="KW-1208">Phospholipid metabolism</keyword>
<feature type="transmembrane region" description="Helical" evidence="10">
    <location>
        <begin position="118"/>
        <end position="140"/>
    </location>
</feature>
<evidence type="ECO:0000256" key="4">
    <source>
        <dbReference type="ARBA" id="ARBA00022692"/>
    </source>
</evidence>
<comment type="function">
    <text evidence="10">Catalyzes the transfer of an acyl group from acyl-phosphate (acyl-PO(4)) to glycerol-3-phosphate (G3P) to form lysophosphatidic acid (LPA). This enzyme utilizes acyl-phosphate as fatty acyl donor, but not acyl-CoA or acyl-ACP.</text>
</comment>
<evidence type="ECO:0000256" key="10">
    <source>
        <dbReference type="HAMAP-Rule" id="MF_01043"/>
    </source>
</evidence>
<feature type="transmembrane region" description="Helical" evidence="10">
    <location>
        <begin position="211"/>
        <end position="233"/>
    </location>
</feature>
<keyword evidence="7 10" id="KW-0472">Membrane</keyword>
<comment type="catalytic activity">
    <reaction evidence="10">
        <text>an acyl phosphate + sn-glycerol 3-phosphate = a 1-acyl-sn-glycero-3-phosphate + phosphate</text>
        <dbReference type="Rhea" id="RHEA:34075"/>
        <dbReference type="ChEBI" id="CHEBI:43474"/>
        <dbReference type="ChEBI" id="CHEBI:57597"/>
        <dbReference type="ChEBI" id="CHEBI:57970"/>
        <dbReference type="ChEBI" id="CHEBI:59918"/>
        <dbReference type="EC" id="2.3.1.275"/>
    </reaction>
</comment>
<keyword evidence="5 10" id="KW-1133">Transmembrane helix</keyword>
<dbReference type="GO" id="GO:0043772">
    <property type="term" value="F:acyl-phosphate glycerol-3-phosphate acyltransferase activity"/>
    <property type="evidence" value="ECO:0007669"/>
    <property type="project" value="UniProtKB-UniRule"/>
</dbReference>
<dbReference type="UniPathway" id="UPA00085"/>
<evidence type="ECO:0000256" key="6">
    <source>
        <dbReference type="ARBA" id="ARBA00023098"/>
    </source>
</evidence>
<dbReference type="EMBL" id="CP024962">
    <property type="protein sequence ID" value="ATZ16349.1"/>
    <property type="molecule type" value="Genomic_DNA"/>
</dbReference>
<dbReference type="GO" id="GO:0005886">
    <property type="term" value="C:plasma membrane"/>
    <property type="evidence" value="ECO:0007669"/>
    <property type="project" value="UniProtKB-SubCell"/>
</dbReference>
<keyword evidence="12" id="KW-1185">Reference proteome</keyword>
<dbReference type="GO" id="GO:0008654">
    <property type="term" value="P:phospholipid biosynthetic process"/>
    <property type="evidence" value="ECO:0007669"/>
    <property type="project" value="UniProtKB-UniRule"/>
</dbReference>
<keyword evidence="1 10" id="KW-1003">Cell membrane</keyword>
<feature type="transmembrane region" description="Helical" evidence="10">
    <location>
        <begin position="7"/>
        <end position="26"/>
    </location>
</feature>
<dbReference type="HAMAP" id="MF_01043">
    <property type="entry name" value="PlsY"/>
    <property type="match status" value="1"/>
</dbReference>
<dbReference type="PANTHER" id="PTHR30309">
    <property type="entry name" value="INNER MEMBRANE PROTEIN YGIH"/>
    <property type="match status" value="1"/>
</dbReference>
<keyword evidence="11" id="KW-0012">Acyltransferase</keyword>
<evidence type="ECO:0000256" key="2">
    <source>
        <dbReference type="ARBA" id="ARBA00022516"/>
    </source>
</evidence>
<dbReference type="EC" id="2.3.1.275" evidence="10"/>
<comment type="subunit">
    <text evidence="10">Probably interacts with PlsX.</text>
</comment>
<keyword evidence="8 10" id="KW-0594">Phospholipid biosynthesis</keyword>
<dbReference type="KEGG" id="efr:EFREU_v1c03230"/>
<gene>
    <name evidence="10 11" type="primary">plsY</name>
    <name evidence="11" type="ORF">EFREU_v1c03230</name>
</gene>
<proteinExistence type="inferred from homology"/>
<dbReference type="AlphaFoldDB" id="A0A2K8NRA2"/>
<reference evidence="11 12" key="1">
    <citation type="submission" date="2017-11" db="EMBL/GenBank/DDBJ databases">
        <title>Genome sequence of Entomoplasma freundtii BARC 318 (ATCC 51999).</title>
        <authorList>
            <person name="Lo W.-S."/>
            <person name="Gasparich G.E."/>
            <person name="Kuo C.-H."/>
        </authorList>
    </citation>
    <scope>NUCLEOTIDE SEQUENCE [LARGE SCALE GENOMIC DNA]</scope>
    <source>
        <strain evidence="11 12">BARC 318</strain>
    </source>
</reference>
<evidence type="ECO:0000256" key="8">
    <source>
        <dbReference type="ARBA" id="ARBA00023209"/>
    </source>
</evidence>